<evidence type="ECO:0000256" key="2">
    <source>
        <dbReference type="SAM" id="Phobius"/>
    </source>
</evidence>
<keyword evidence="4" id="KW-1185">Reference proteome</keyword>
<proteinExistence type="predicted"/>
<keyword evidence="2" id="KW-1133">Transmembrane helix</keyword>
<sequence length="166" mass="19345">MEQDNLGFRREEEQEQEQELGQEKQQEEEQVTVVEGEQLETKSEKRYAIVKKFAETSTIGGVRELFKQPGYFCNFVWLFLILICTIFFAFHFSTILIRNLEGLVGTEIQFDSQPAEPISFTMCFTPPYDIFKFRSLAPMTLFSDKSVEFTYATFFPAAGLIWQQVD</sequence>
<keyword evidence="2" id="KW-0472">Membrane</keyword>
<keyword evidence="2" id="KW-0812">Transmembrane</keyword>
<gene>
    <name evidence="3" type="ORF">Ciccas_011551</name>
</gene>
<reference evidence="3 4" key="1">
    <citation type="submission" date="2024-11" db="EMBL/GenBank/DDBJ databases">
        <title>Adaptive evolution of stress response genes in parasites aligns with host niche diversity.</title>
        <authorList>
            <person name="Hahn C."/>
            <person name="Resl P."/>
        </authorList>
    </citation>
    <scope>NUCLEOTIDE SEQUENCE [LARGE SCALE GENOMIC DNA]</scope>
    <source>
        <strain evidence="3">EGGRZ-B1_66</strain>
        <tissue evidence="3">Body</tissue>
    </source>
</reference>
<organism evidence="3 4">
    <name type="scientific">Cichlidogyrus casuarinus</name>
    <dbReference type="NCBI Taxonomy" id="1844966"/>
    <lineage>
        <taxon>Eukaryota</taxon>
        <taxon>Metazoa</taxon>
        <taxon>Spiralia</taxon>
        <taxon>Lophotrochozoa</taxon>
        <taxon>Platyhelminthes</taxon>
        <taxon>Monogenea</taxon>
        <taxon>Monopisthocotylea</taxon>
        <taxon>Dactylogyridea</taxon>
        <taxon>Ancyrocephalidae</taxon>
        <taxon>Cichlidogyrus</taxon>
    </lineage>
</organism>
<feature type="region of interest" description="Disordered" evidence="1">
    <location>
        <begin position="1"/>
        <end position="35"/>
    </location>
</feature>
<evidence type="ECO:0000313" key="4">
    <source>
        <dbReference type="Proteomes" id="UP001626550"/>
    </source>
</evidence>
<dbReference type="EMBL" id="JBJKFK010003451">
    <property type="protein sequence ID" value="KAL3309893.1"/>
    <property type="molecule type" value="Genomic_DNA"/>
</dbReference>
<evidence type="ECO:0000256" key="1">
    <source>
        <dbReference type="SAM" id="MobiDB-lite"/>
    </source>
</evidence>
<dbReference type="AlphaFoldDB" id="A0ABD2PQX0"/>
<name>A0ABD2PQX0_9PLAT</name>
<accession>A0ABD2PQX0</accession>
<feature type="transmembrane region" description="Helical" evidence="2">
    <location>
        <begin position="75"/>
        <end position="97"/>
    </location>
</feature>
<comment type="caution">
    <text evidence="3">The sequence shown here is derived from an EMBL/GenBank/DDBJ whole genome shotgun (WGS) entry which is preliminary data.</text>
</comment>
<protein>
    <submittedName>
        <fullName evidence="3">Uncharacterized protein</fullName>
    </submittedName>
</protein>
<dbReference type="Proteomes" id="UP001626550">
    <property type="component" value="Unassembled WGS sequence"/>
</dbReference>
<evidence type="ECO:0000313" key="3">
    <source>
        <dbReference type="EMBL" id="KAL3309893.1"/>
    </source>
</evidence>